<accession>A0A397N710</accession>
<sequence length="163" mass="19168">MEIDEISKFIAPLTVGFIAAYFGSLLALRKFKREKIWDERRSIYKEVIEAFEEIIFWCEYIRASHCCEPVIESDVDFDSSLRKIARHSVSGGLFSSTNFQEVLEQAHAELYRVRFHINEESMPDLDTDRGRDEWLFILSKEIRGVSKKYLDRLINLAKKELPK</sequence>
<keyword evidence="1" id="KW-1133">Transmembrane helix</keyword>
<feature type="transmembrane region" description="Helical" evidence="1">
    <location>
        <begin position="6"/>
        <end position="28"/>
    </location>
</feature>
<dbReference type="Proteomes" id="UP000265836">
    <property type="component" value="Unassembled WGS sequence"/>
</dbReference>
<organism evidence="2 3">
    <name type="scientific">Ectopseudomonas oleovorans</name>
    <name type="common">Pseudomonas oleovorans</name>
    <dbReference type="NCBI Taxonomy" id="301"/>
    <lineage>
        <taxon>Bacteria</taxon>
        <taxon>Pseudomonadati</taxon>
        <taxon>Pseudomonadota</taxon>
        <taxon>Gammaproteobacteria</taxon>
        <taxon>Pseudomonadales</taxon>
        <taxon>Pseudomonadaceae</taxon>
        <taxon>Ectopseudomonas</taxon>
    </lineage>
</organism>
<evidence type="ECO:0000313" key="3">
    <source>
        <dbReference type="Proteomes" id="UP000265836"/>
    </source>
</evidence>
<keyword evidence="1" id="KW-0472">Membrane</keyword>
<name>A0A397N710_ECTOL</name>
<dbReference type="AlphaFoldDB" id="A0A397N710"/>
<keyword evidence="1" id="KW-0812">Transmembrane</keyword>
<reference evidence="2 3" key="1">
    <citation type="submission" date="2018-08" db="EMBL/GenBank/DDBJ databases">
        <title>Genome sequencing of rice bacterial endophytes.</title>
        <authorList>
            <person name="Venturi V."/>
        </authorList>
    </citation>
    <scope>NUCLEOTIDE SEQUENCE [LARGE SCALE GENOMIC DNA]</scope>
    <source>
        <strain evidence="2 3">E1205</strain>
    </source>
</reference>
<comment type="caution">
    <text evidence="2">The sequence shown here is derived from an EMBL/GenBank/DDBJ whole genome shotgun (WGS) entry which is preliminary data.</text>
</comment>
<evidence type="ECO:0000313" key="2">
    <source>
        <dbReference type="EMBL" id="RIA31509.1"/>
    </source>
</evidence>
<proteinExistence type="predicted"/>
<protein>
    <submittedName>
        <fullName evidence="2">Uncharacterized protein</fullName>
    </submittedName>
</protein>
<dbReference type="RefSeq" id="WP_137010775.1">
    <property type="nucleotide sequence ID" value="NZ_QXDA01000003.1"/>
</dbReference>
<dbReference type="EMBL" id="QXDA01000003">
    <property type="protein sequence ID" value="RIA31509.1"/>
    <property type="molecule type" value="Genomic_DNA"/>
</dbReference>
<gene>
    <name evidence="2" type="ORF">DFO61_2231</name>
</gene>
<evidence type="ECO:0000256" key="1">
    <source>
        <dbReference type="SAM" id="Phobius"/>
    </source>
</evidence>